<protein>
    <submittedName>
        <fullName evidence="1">HEAT repeat domain-containing protein</fullName>
    </submittedName>
</protein>
<comment type="caution">
    <text evidence="1">The sequence shown here is derived from an EMBL/GenBank/DDBJ whole genome shotgun (WGS) entry which is preliminary data.</text>
</comment>
<dbReference type="RefSeq" id="WP_171442660.1">
    <property type="nucleotide sequence ID" value="NZ_JABFNS010000055.1"/>
</dbReference>
<organism evidence="1 2">
    <name type="scientific">Myxococcus xanthus</name>
    <dbReference type="NCBI Taxonomy" id="34"/>
    <lineage>
        <taxon>Bacteria</taxon>
        <taxon>Pseudomonadati</taxon>
        <taxon>Myxococcota</taxon>
        <taxon>Myxococcia</taxon>
        <taxon>Myxococcales</taxon>
        <taxon>Cystobacterineae</taxon>
        <taxon>Myxococcaceae</taxon>
        <taxon>Myxococcus</taxon>
    </lineage>
</organism>
<dbReference type="InterPro" id="IPR011030">
    <property type="entry name" value="Lipovitellin_superhlx_dom"/>
</dbReference>
<dbReference type="Proteomes" id="UP000533080">
    <property type="component" value="Unassembled WGS sequence"/>
</dbReference>
<gene>
    <name evidence="1" type="ORF">HNV28_19550</name>
</gene>
<dbReference type="Gene3D" id="1.25.10.20">
    <property type="entry name" value="Vitellinogen, superhelical"/>
    <property type="match status" value="1"/>
</dbReference>
<sequence>MNARKVITGGALLALLLLGAAWLFHTQAPVTGAPPAATPLRVHFPVGERRTYRMDYTARTEVRLAGSQQKPTAMGGRAHFVGDLVLRSHPAQGTALRVGLSLENLHEHTLELFGHALLPDAAAVAATFTGREALLDLDADGTLRAVSFQEEDPSLFKNTVQTLAGELQWVLRDGATWQVEELTSRGTALTEYARLDEGALPARILKRRLAYPEPRGMGTGSGDVEVASRFELTLDADGVLERLSGEERVLRRPTGGGEPTATSHIQLRLEPGKRDRFVVAQASTAPAAQLQRLAPGELVTDAHARERMLAQQVDGLTPERFFELMEKYANGGTFPEHNHFLLQATGLLEQQPELCARLADFFQQSTLKPRGRALVLDLLAGAGTPEAQTALVRALSSPQALAEPGYRMLLSRLSLLTSPTPDTVRFIERTHRAARDDTRVATAYALGATAGALYRQQQDAESLAAVQQLGAELRAARTPEDKAHLLLALGNAGLEEQVDVIAHYAQDADAQVRRASARALRKIQTPQAMRMLLSMTEDTDAPVQSSALTALGRRDLDESALRQLRDLALSGRVPVENHHTLVTVVEPYLQRAPEVRQLLQHLLTQDVPDAQLHTRIRGLLGT</sequence>
<dbReference type="AlphaFoldDB" id="A0A7Y4IKK2"/>
<evidence type="ECO:0000313" key="2">
    <source>
        <dbReference type="Proteomes" id="UP000533080"/>
    </source>
</evidence>
<name>A0A7Y4IKK2_MYXXA</name>
<dbReference type="Pfam" id="PF13646">
    <property type="entry name" value="HEAT_2"/>
    <property type="match status" value="1"/>
</dbReference>
<reference evidence="1 2" key="1">
    <citation type="submission" date="2020-05" db="EMBL/GenBank/DDBJ databases">
        <authorList>
            <person name="Whitworth D."/>
        </authorList>
    </citation>
    <scope>NUCLEOTIDE SEQUENCE [LARGE SCALE GENOMIC DNA]</scope>
    <source>
        <strain evidence="1 2">AM005</strain>
    </source>
</reference>
<proteinExistence type="predicted"/>
<evidence type="ECO:0000313" key="1">
    <source>
        <dbReference type="EMBL" id="NOJ80495.1"/>
    </source>
</evidence>
<dbReference type="EMBL" id="JABFNT010000059">
    <property type="protein sequence ID" value="NOJ80495.1"/>
    <property type="molecule type" value="Genomic_DNA"/>
</dbReference>
<dbReference type="SUPFAM" id="SSF48431">
    <property type="entry name" value="Lipovitellin-phosvitin complex, superhelical domain"/>
    <property type="match status" value="1"/>
</dbReference>
<accession>A0A7Y4IKK2</accession>